<dbReference type="InterPro" id="IPR036691">
    <property type="entry name" value="Endo/exonu/phosph_ase_sf"/>
</dbReference>
<dbReference type="InterPro" id="IPR043502">
    <property type="entry name" value="DNA/RNA_pol_sf"/>
</dbReference>
<dbReference type="InterPro" id="IPR005135">
    <property type="entry name" value="Endo/exonuclease/phosphatase"/>
</dbReference>
<dbReference type="GO" id="GO:0003824">
    <property type="term" value="F:catalytic activity"/>
    <property type="evidence" value="ECO:0007669"/>
    <property type="project" value="InterPro"/>
</dbReference>
<evidence type="ECO:0000313" key="3">
    <source>
        <dbReference type="EMBL" id="KNZ60214.1"/>
    </source>
</evidence>
<dbReference type="SUPFAM" id="SSF56672">
    <property type="entry name" value="DNA/RNA polymerases"/>
    <property type="match status" value="1"/>
</dbReference>
<dbReference type="Pfam" id="PF00078">
    <property type="entry name" value="RVT_1"/>
    <property type="match status" value="1"/>
</dbReference>
<keyword evidence="4" id="KW-1185">Reference proteome</keyword>
<dbReference type="CDD" id="cd01650">
    <property type="entry name" value="RT_nLTR_like"/>
    <property type="match status" value="1"/>
</dbReference>
<name>A0A0L6VHM1_9BASI</name>
<dbReference type="EMBL" id="LAVV01006386">
    <property type="protein sequence ID" value="KNZ60214.1"/>
    <property type="molecule type" value="Genomic_DNA"/>
</dbReference>
<dbReference type="PROSITE" id="PS50878">
    <property type="entry name" value="RT_POL"/>
    <property type="match status" value="1"/>
</dbReference>
<reference evidence="3 4" key="1">
    <citation type="submission" date="2015-08" db="EMBL/GenBank/DDBJ databases">
        <title>Next Generation Sequencing and Analysis of the Genome of Puccinia sorghi L Schw, the Causal Agent of Maize Common Rust.</title>
        <authorList>
            <person name="Rochi L."/>
            <person name="Burguener G."/>
            <person name="Darino M."/>
            <person name="Turjanski A."/>
            <person name="Kreff E."/>
            <person name="Dieguez M.J."/>
            <person name="Sacco F."/>
        </authorList>
    </citation>
    <scope>NUCLEOTIDE SEQUENCE [LARGE SCALE GENOMIC DNA]</scope>
    <source>
        <strain evidence="3 4">RO10H11247</strain>
    </source>
</reference>
<gene>
    <name evidence="3" type="ORF">VP01_1594g1</name>
</gene>
<comment type="caution">
    <text evidence="3">The sequence shown here is derived from an EMBL/GenBank/DDBJ whole genome shotgun (WGS) entry which is preliminary data.</text>
</comment>
<dbReference type="PANTHER" id="PTHR19446">
    <property type="entry name" value="REVERSE TRANSCRIPTASES"/>
    <property type="match status" value="1"/>
</dbReference>
<organism evidence="3 4">
    <name type="scientific">Puccinia sorghi</name>
    <dbReference type="NCBI Taxonomy" id="27349"/>
    <lineage>
        <taxon>Eukaryota</taxon>
        <taxon>Fungi</taxon>
        <taxon>Dikarya</taxon>
        <taxon>Basidiomycota</taxon>
        <taxon>Pucciniomycotina</taxon>
        <taxon>Pucciniomycetes</taxon>
        <taxon>Pucciniales</taxon>
        <taxon>Pucciniaceae</taxon>
        <taxon>Puccinia</taxon>
    </lineage>
</organism>
<dbReference type="SUPFAM" id="SSF56219">
    <property type="entry name" value="DNase I-like"/>
    <property type="match status" value="1"/>
</dbReference>
<evidence type="ECO:0000313" key="4">
    <source>
        <dbReference type="Proteomes" id="UP000037035"/>
    </source>
</evidence>
<dbReference type="Gene3D" id="3.60.10.10">
    <property type="entry name" value="Endonuclease/exonuclease/phosphatase"/>
    <property type="match status" value="1"/>
</dbReference>
<dbReference type="Pfam" id="PF03372">
    <property type="entry name" value="Exo_endo_phos"/>
    <property type="match status" value="1"/>
</dbReference>
<protein>
    <recommendedName>
        <fullName evidence="2">Reverse transcriptase domain-containing protein</fullName>
    </recommendedName>
</protein>
<evidence type="ECO:0000259" key="2">
    <source>
        <dbReference type="PROSITE" id="PS50878"/>
    </source>
</evidence>
<feature type="domain" description="Reverse transcriptase" evidence="2">
    <location>
        <begin position="786"/>
        <end position="1035"/>
    </location>
</feature>
<dbReference type="Proteomes" id="UP000037035">
    <property type="component" value="Unassembled WGS sequence"/>
</dbReference>
<feature type="region of interest" description="Disordered" evidence="1">
    <location>
        <begin position="673"/>
        <end position="692"/>
    </location>
</feature>
<dbReference type="OrthoDB" id="2506499at2759"/>
<dbReference type="VEuPathDB" id="FungiDB:VP01_1594g1"/>
<dbReference type="InterPro" id="IPR000477">
    <property type="entry name" value="RT_dom"/>
</dbReference>
<accession>A0A0L6VHM1</accession>
<evidence type="ECO:0000256" key="1">
    <source>
        <dbReference type="SAM" id="MobiDB-lite"/>
    </source>
</evidence>
<dbReference type="STRING" id="27349.A0A0L6VHM1"/>
<proteinExistence type="predicted"/>
<feature type="region of interest" description="Disordered" evidence="1">
    <location>
        <begin position="42"/>
        <end position="73"/>
    </location>
</feature>
<sequence length="1526" mass="170975">MTINIKERNPLAVSKGDGLVPQGVPLSEASWSLCSRKMVVGGNSRRMGGDSPPSPTHWGSSEPKSDGSGSDLSLDQVTLRTTSFRGLGKANSGDSLDGHINGVLRFILTNTGSLTTPQLYSALRNSLRHHPETLSGIIKVKPVLQPNRQQRFDLWVKREVAAGLQHSLKLNYQGRQTLSNLIATSNLTSNQAATRFMLPRYRLCRWKSYRDRPIKRTPTPAHTTQPTDRSFLTWNINGIKSKLPALQSLLADHNIAVAAVQEHKRAINQYIPGIQGYKIFERPKEPGFMGHCLYVNHTYVAHEVPTACKNIIHVKINGLADAEPWHVLAVYMPSGNSRVKDRREVWDHICTTLEPLQSRGISRKVTILGDLNEDINTVTSRLRMATLKSLNLALCTDPEAVSTRHLSNKEGRYIDHFINSDEARTLTEYVKVAKDTFSISDHWPVLMRLKHSNITGPALTPMKSWNRKQLNGHSINLALSHRWEVLQTDSIETEEDLNAAAHKWVETLDSIGEELGFLAIPSQQHKLQFDRKTLALIKRARRSRLKLNDLKEQADFRLKRKLQSTVERDQHRAKLAIKKFAKTAKLKHSKRINSLLLDGEAADFHKNVQKAQGKARGKEDNLPCFNNEGILVTEPQDILLARAAYSEALAADPTGISQSSEAWKQVLPDNSFKGPLRIRRPGPSNTDEDPDECNLSADAFLMAIRNIKRNAAPGKSGVLAMHLKKFLEIECQLQTTKDWKNGPKNTFGSNSYPKPLDYSTVALDRWSLPKSLMCPPLVHLLNIMRGCIALKTQPALWNEEVLITLPKPGLDPRDLKNTRGITLSCTEAQAGFRKGQEAISHVVALSEILKRRSNIGSKTLGLYIDFKKAFDRVPHEGLWARLRQIGVHSDLIDIIKRGYDSSTIQCRLGNHLSQPFTRKIGTRQGCPLSPLLFIIYVNDILDAVTKGIEVPGLEHPTQGLLFADDTLIFANTEDEVQVICDRLELYCHKWHFALGHAKCGVVTYGNGSPSTDRQYKVTDGLIPSLNTYKYLGCWITNKSGPVPYQAEKEHSIALSKKIERCYFSSLPLLHDKGIHLLSKARIIQTYLMSAGSYGGEWVGMGQKRTRNMQVMLDRAGRVAYGLKEHNKSLNSLLMCLELGVTPMSIHCTMQRLRLWHKGGHLKTVLHDLISHPVRGVGDKSWTANTCRNSTHLGRGADLLDRMAFEDCSVNHRKAWVSDRLALDKYLHPDCLSPVGDNERIIPDQIVLAERLYQIKLYLWHKEVERETLRCKSVVRYDRFSFGKTSNFVSTSIHVDSVNQGVTYLSLLRMNALPTVEGRIRAIKHGLKRINHTLRIGVCPCCGSPFEQDTEEWGHLLLVCSEFKPIRDLTIGATVRALEDYIGDTMLCSKEHIYVLLLGGLLRDLQPMSSLRYEGKNPFMETTYGSKRLSNWINGYGHIPHVYPKGFAEHGYVSTAAFLQQVVPIFKGVLFADAPEELQSPAVSPGVIGALDTSPARVSVSENLVVGEDLTRARPNGMPDSYIFDVG</sequence>